<dbReference type="KEGG" id="slut:H9L13_05545"/>
<protein>
    <submittedName>
        <fullName evidence="2">Uncharacterized protein</fullName>
    </submittedName>
</protein>
<dbReference type="Proteomes" id="UP000515971">
    <property type="component" value="Chromosome"/>
</dbReference>
<evidence type="ECO:0000313" key="3">
    <source>
        <dbReference type="Proteomes" id="UP000515971"/>
    </source>
</evidence>
<dbReference type="AlphaFoldDB" id="A0A7G9SKF2"/>
<feature type="region of interest" description="Disordered" evidence="1">
    <location>
        <begin position="1"/>
        <end position="60"/>
    </location>
</feature>
<gene>
    <name evidence="2" type="ORF">H9L13_05545</name>
</gene>
<organism evidence="2 3">
    <name type="scientific">Sphingomonas lutea</name>
    <dbReference type="NCBI Taxonomy" id="1045317"/>
    <lineage>
        <taxon>Bacteria</taxon>
        <taxon>Pseudomonadati</taxon>
        <taxon>Pseudomonadota</taxon>
        <taxon>Alphaproteobacteria</taxon>
        <taxon>Sphingomonadales</taxon>
        <taxon>Sphingomonadaceae</taxon>
        <taxon>Sphingomonas</taxon>
    </lineage>
</organism>
<proteinExistence type="predicted"/>
<keyword evidence="3" id="KW-1185">Reference proteome</keyword>
<accession>A0A7G9SKF2</accession>
<dbReference type="EMBL" id="CP060718">
    <property type="protein sequence ID" value="QNN68327.1"/>
    <property type="molecule type" value="Genomic_DNA"/>
</dbReference>
<feature type="compositionally biased region" description="Basic and acidic residues" evidence="1">
    <location>
        <begin position="37"/>
        <end position="60"/>
    </location>
</feature>
<dbReference type="RefSeq" id="WP_187539737.1">
    <property type="nucleotide sequence ID" value="NZ_BAABJT010000001.1"/>
</dbReference>
<reference evidence="2 3" key="1">
    <citation type="submission" date="2020-08" db="EMBL/GenBank/DDBJ databases">
        <title>Genome sequence of Sphingomonas lutea KCTC 23642T.</title>
        <authorList>
            <person name="Hyun D.-W."/>
            <person name="Bae J.-W."/>
        </authorList>
    </citation>
    <scope>NUCLEOTIDE SEQUENCE [LARGE SCALE GENOMIC DNA]</scope>
    <source>
        <strain evidence="2 3">KCTC 23642</strain>
    </source>
</reference>
<sequence>MADDKAPDTGHTETDKAMEKLVDDPDFGTMQNTPEPTKAEPADLEKEAKEWEQNHPKGPF</sequence>
<feature type="compositionally biased region" description="Basic and acidic residues" evidence="1">
    <location>
        <begin position="1"/>
        <end position="23"/>
    </location>
</feature>
<name>A0A7G9SKF2_9SPHN</name>
<evidence type="ECO:0000313" key="2">
    <source>
        <dbReference type="EMBL" id="QNN68327.1"/>
    </source>
</evidence>
<evidence type="ECO:0000256" key="1">
    <source>
        <dbReference type="SAM" id="MobiDB-lite"/>
    </source>
</evidence>